<proteinExistence type="predicted"/>
<keyword evidence="1" id="KW-0418">Kinase</keyword>
<dbReference type="Proteomes" id="UP001060215">
    <property type="component" value="Chromosome 4"/>
</dbReference>
<accession>A0ACC0HQC2</accession>
<dbReference type="EMBL" id="CM045761">
    <property type="protein sequence ID" value="KAI8015565.1"/>
    <property type="molecule type" value="Genomic_DNA"/>
</dbReference>
<reference evidence="1 2" key="1">
    <citation type="journal article" date="2022" name="Plant J.">
        <title>Chromosome-level genome of Camellia lanceoleosa provides a valuable resource for understanding genome evolution and self-incompatibility.</title>
        <authorList>
            <person name="Gong W."/>
            <person name="Xiao S."/>
            <person name="Wang L."/>
            <person name="Liao Z."/>
            <person name="Chang Y."/>
            <person name="Mo W."/>
            <person name="Hu G."/>
            <person name="Li W."/>
            <person name="Zhao G."/>
            <person name="Zhu H."/>
            <person name="Hu X."/>
            <person name="Ji K."/>
            <person name="Xiang X."/>
            <person name="Song Q."/>
            <person name="Yuan D."/>
            <person name="Jin S."/>
            <person name="Zhang L."/>
        </authorList>
    </citation>
    <scope>NUCLEOTIDE SEQUENCE [LARGE SCALE GENOMIC DNA]</scope>
    <source>
        <strain evidence="1">SQ_2022a</strain>
    </source>
</reference>
<keyword evidence="1" id="KW-0675">Receptor</keyword>
<evidence type="ECO:0000313" key="2">
    <source>
        <dbReference type="Proteomes" id="UP001060215"/>
    </source>
</evidence>
<keyword evidence="2" id="KW-1185">Reference proteome</keyword>
<name>A0ACC0HQC2_9ERIC</name>
<protein>
    <submittedName>
        <fullName evidence="1">MDIS1-interacting receptor like kinase 2</fullName>
    </submittedName>
</protein>
<keyword evidence="1" id="KW-0808">Transferase</keyword>
<comment type="caution">
    <text evidence="1">The sequence shown here is derived from an EMBL/GenBank/DDBJ whole genome shotgun (WGS) entry which is preliminary data.</text>
</comment>
<evidence type="ECO:0000313" key="1">
    <source>
        <dbReference type="EMBL" id="KAI8015565.1"/>
    </source>
</evidence>
<gene>
    <name evidence="1" type="ORF">LOK49_LG05G00947</name>
</gene>
<organism evidence="1 2">
    <name type="scientific">Camellia lanceoleosa</name>
    <dbReference type="NCBI Taxonomy" id="1840588"/>
    <lineage>
        <taxon>Eukaryota</taxon>
        <taxon>Viridiplantae</taxon>
        <taxon>Streptophyta</taxon>
        <taxon>Embryophyta</taxon>
        <taxon>Tracheophyta</taxon>
        <taxon>Spermatophyta</taxon>
        <taxon>Magnoliopsida</taxon>
        <taxon>eudicotyledons</taxon>
        <taxon>Gunneridae</taxon>
        <taxon>Pentapetalae</taxon>
        <taxon>asterids</taxon>
        <taxon>Ericales</taxon>
        <taxon>Theaceae</taxon>
        <taxon>Camellia</taxon>
    </lineage>
</organism>
<sequence>MAVTEKCDTYSFGVVALETIIGRHLGELLSSLESSSTRNIMLTDVLDPRLLPPTNPIVVGNIVLVARMAITCLHSELRSRPTMLLVSQEFQFCRKTSATLLCAISLLQARNAEIDFHPINE</sequence>